<comment type="caution">
    <text evidence="7">The sequence shown here is derived from an EMBL/GenBank/DDBJ whole genome shotgun (WGS) entry which is preliminary data.</text>
</comment>
<keyword evidence="8" id="KW-1185">Reference proteome</keyword>
<evidence type="ECO:0000256" key="3">
    <source>
        <dbReference type="ARBA" id="ARBA00022833"/>
    </source>
</evidence>
<dbReference type="SUPFAM" id="SSF53056">
    <property type="entry name" value="beta-carbonic anhydrase, cab"/>
    <property type="match status" value="1"/>
</dbReference>
<feature type="compositionally biased region" description="Basic and acidic residues" evidence="6">
    <location>
        <begin position="189"/>
        <end position="199"/>
    </location>
</feature>
<organism evidence="7 8">
    <name type="scientific">Penicillium nordicum</name>
    <dbReference type="NCBI Taxonomy" id="229535"/>
    <lineage>
        <taxon>Eukaryota</taxon>
        <taxon>Fungi</taxon>
        <taxon>Dikarya</taxon>
        <taxon>Ascomycota</taxon>
        <taxon>Pezizomycotina</taxon>
        <taxon>Eurotiomycetes</taxon>
        <taxon>Eurotiomycetidae</taxon>
        <taxon>Eurotiales</taxon>
        <taxon>Aspergillaceae</taxon>
        <taxon>Penicillium</taxon>
    </lineage>
</organism>
<evidence type="ECO:0000256" key="5">
    <source>
        <dbReference type="RuleBase" id="RU003956"/>
    </source>
</evidence>
<feature type="binding site" evidence="4">
    <location>
        <position position="36"/>
    </location>
    <ligand>
        <name>Zn(2+)</name>
        <dbReference type="ChEBI" id="CHEBI:29105"/>
    </ligand>
</feature>
<keyword evidence="3 4" id="KW-0862">Zinc</keyword>
<dbReference type="GO" id="GO:0004089">
    <property type="term" value="F:carbonate dehydratase activity"/>
    <property type="evidence" value="ECO:0007669"/>
    <property type="project" value="UniProtKB-UniRule"/>
</dbReference>
<dbReference type="InterPro" id="IPR036874">
    <property type="entry name" value="Carbonic_anhydrase_sf"/>
</dbReference>
<feature type="binding site" evidence="4">
    <location>
        <position position="91"/>
    </location>
    <ligand>
        <name>Zn(2+)</name>
        <dbReference type="ChEBI" id="CHEBI:29105"/>
    </ligand>
</feature>
<name>A0A0N0RY24_9EURO</name>
<proteinExistence type="inferred from homology"/>
<comment type="cofactor">
    <cofactor evidence="4">
        <name>Zn(2+)</name>
        <dbReference type="ChEBI" id="CHEBI:29105"/>
    </cofactor>
    <text evidence="4">Binds 1 zinc ion per subunit.</text>
</comment>
<gene>
    <name evidence="7" type="ORF">ACN38_g9562</name>
</gene>
<dbReference type="STRING" id="229535.A0A0N0RY24"/>
<dbReference type="PANTHER" id="PTHR43175">
    <property type="entry name" value="CARBONIC ANHYDRASE"/>
    <property type="match status" value="1"/>
</dbReference>
<keyword evidence="5" id="KW-0456">Lyase</keyword>
<evidence type="ECO:0000256" key="2">
    <source>
        <dbReference type="ARBA" id="ARBA00022723"/>
    </source>
</evidence>
<reference evidence="7 8" key="1">
    <citation type="submission" date="2015-08" db="EMBL/GenBank/DDBJ databases">
        <title>Genome sequencing of Penicillium nordicum.</title>
        <authorList>
            <person name="Nguyen H.D."/>
            <person name="Seifert K.A."/>
        </authorList>
    </citation>
    <scope>NUCLEOTIDE SEQUENCE [LARGE SCALE GENOMIC DNA]</scope>
    <source>
        <strain evidence="7 8">DAOMC 185683</strain>
    </source>
</reference>
<dbReference type="OrthoDB" id="10248475at2759"/>
<feature type="binding site" evidence="4">
    <location>
        <position position="38"/>
    </location>
    <ligand>
        <name>Zn(2+)</name>
        <dbReference type="ChEBI" id="CHEBI:29105"/>
    </ligand>
</feature>
<dbReference type="Pfam" id="PF00484">
    <property type="entry name" value="Pro_CA"/>
    <property type="match status" value="1"/>
</dbReference>
<dbReference type="CDD" id="cd03379">
    <property type="entry name" value="beta_CA_cladeD"/>
    <property type="match status" value="1"/>
</dbReference>
<dbReference type="PANTHER" id="PTHR43175:SF3">
    <property type="entry name" value="CARBON DISULFIDE HYDROLASE"/>
    <property type="match status" value="1"/>
</dbReference>
<evidence type="ECO:0000313" key="7">
    <source>
        <dbReference type="EMBL" id="KOS39595.1"/>
    </source>
</evidence>
<dbReference type="Gene3D" id="3.40.1050.10">
    <property type="entry name" value="Carbonic anhydrase"/>
    <property type="match status" value="1"/>
</dbReference>
<comment type="catalytic activity">
    <reaction evidence="5">
        <text>hydrogencarbonate + H(+) = CO2 + H2O</text>
        <dbReference type="Rhea" id="RHEA:10748"/>
        <dbReference type="ChEBI" id="CHEBI:15377"/>
        <dbReference type="ChEBI" id="CHEBI:15378"/>
        <dbReference type="ChEBI" id="CHEBI:16526"/>
        <dbReference type="ChEBI" id="CHEBI:17544"/>
        <dbReference type="EC" id="4.2.1.1"/>
    </reaction>
</comment>
<dbReference type="EMBL" id="LHQQ01000196">
    <property type="protein sequence ID" value="KOS39595.1"/>
    <property type="molecule type" value="Genomic_DNA"/>
</dbReference>
<accession>A0A0N0RY24</accession>
<dbReference type="Proteomes" id="UP000037696">
    <property type="component" value="Unassembled WGS sequence"/>
</dbReference>
<evidence type="ECO:0000313" key="8">
    <source>
        <dbReference type="Proteomes" id="UP000037696"/>
    </source>
</evidence>
<dbReference type="SMART" id="SM00947">
    <property type="entry name" value="Pro_CA"/>
    <property type="match status" value="1"/>
</dbReference>
<dbReference type="EC" id="4.2.1.1" evidence="5"/>
<comment type="function">
    <text evidence="5">Reversible hydration of carbon dioxide.</text>
</comment>
<feature type="binding site" evidence="4">
    <location>
        <position position="88"/>
    </location>
    <ligand>
        <name>Zn(2+)</name>
        <dbReference type="ChEBI" id="CHEBI:29105"/>
    </ligand>
</feature>
<comment type="similarity">
    <text evidence="1 5">Belongs to the beta-class carbonic anhydrase family.</text>
</comment>
<protein>
    <recommendedName>
        <fullName evidence="5">Carbonic anhydrase</fullName>
        <ecNumber evidence="5">4.2.1.1</ecNumber>
    </recommendedName>
    <alternativeName>
        <fullName evidence="5">Carbonate dehydratase</fullName>
    </alternativeName>
</protein>
<evidence type="ECO:0000256" key="6">
    <source>
        <dbReference type="SAM" id="MobiDB-lite"/>
    </source>
</evidence>
<sequence length="209" mass="23200">MSVAKEFEAANTNYIASFTKGDLQLPPQRKVAVVACMDARLDPARALGLEEGDAHVIRNAGGRVSDALRSIIISQQLLGTREIVIVHHTNCGMLTFTEDVIRDKIRTDLHQNADHIAFLPFRDLEQSVRDDIQILKDSPLVLEVSITGYVYQVETGKIVQSMCTHALNEFGSCTTGTCIAYHHPGGGLKRERERERVETKITPSTSMLR</sequence>
<evidence type="ECO:0000256" key="4">
    <source>
        <dbReference type="PIRSR" id="PIRSR601765-1"/>
    </source>
</evidence>
<feature type="region of interest" description="Disordered" evidence="6">
    <location>
        <begin position="189"/>
        <end position="209"/>
    </location>
</feature>
<dbReference type="GO" id="GO:0008270">
    <property type="term" value="F:zinc ion binding"/>
    <property type="evidence" value="ECO:0007669"/>
    <property type="project" value="UniProtKB-UniRule"/>
</dbReference>
<dbReference type="AlphaFoldDB" id="A0A0N0RY24"/>
<dbReference type="InterPro" id="IPR001765">
    <property type="entry name" value="Carbonic_anhydrase"/>
</dbReference>
<keyword evidence="2 4" id="KW-0479">Metal-binding</keyword>
<evidence type="ECO:0000256" key="1">
    <source>
        <dbReference type="ARBA" id="ARBA00006217"/>
    </source>
</evidence>